<comment type="caution">
    <text evidence="1">The sequence shown here is derived from an EMBL/GenBank/DDBJ whole genome shotgun (WGS) entry which is preliminary data.</text>
</comment>
<organism evidence="1 2">
    <name type="scientific">Alternaria tenuissima</name>
    <dbReference type="NCBI Taxonomy" id="119927"/>
    <lineage>
        <taxon>Eukaryota</taxon>
        <taxon>Fungi</taxon>
        <taxon>Dikarya</taxon>
        <taxon>Ascomycota</taxon>
        <taxon>Pezizomycotina</taxon>
        <taxon>Dothideomycetes</taxon>
        <taxon>Pleosporomycetidae</taxon>
        <taxon>Pleosporales</taxon>
        <taxon>Pleosporineae</taxon>
        <taxon>Pleosporaceae</taxon>
        <taxon>Alternaria</taxon>
        <taxon>Alternaria sect. Alternaria</taxon>
        <taxon>Alternaria alternata complex</taxon>
    </lineage>
</organism>
<evidence type="ECO:0000313" key="1">
    <source>
        <dbReference type="EMBL" id="RYO08772.1"/>
    </source>
</evidence>
<dbReference type="Proteomes" id="UP000293195">
    <property type="component" value="Unassembled WGS sequence"/>
</dbReference>
<name>A0ABY0GS01_9PLEO</name>
<sequence>MVHRISMSVNNESPYYLVPNGQYAYWGEMVSGPQTVNPSKKDSGGVFQASAAPWVGCAGVSGYTLSTNNKGTPDVWIILLGSDPDWSAEDNRARVIMQSSEIKPSKAVYQQLFDGNTKVSLPSDHGVFTLTSDIGSTDDCTATFFLTFQQGSGVTTEALQVPAP</sequence>
<protein>
    <submittedName>
        <fullName evidence="1">Uncharacterized protein</fullName>
    </submittedName>
</protein>
<proteinExistence type="predicted"/>
<evidence type="ECO:0000313" key="2">
    <source>
        <dbReference type="Proteomes" id="UP000293195"/>
    </source>
</evidence>
<accession>A0ABY0GS01</accession>
<keyword evidence="2" id="KW-1185">Reference proteome</keyword>
<dbReference type="EMBL" id="PDXF01000003">
    <property type="protein sequence ID" value="RYO08772.1"/>
    <property type="molecule type" value="Genomic_DNA"/>
</dbReference>
<reference evidence="2" key="1">
    <citation type="journal article" date="2019" name="bioRxiv">
        <title>Genomics, evolutionary history and diagnostics of the Alternaria alternata species group including apple and Asian pear pathotypes.</title>
        <authorList>
            <person name="Armitage A.D."/>
            <person name="Cockerton H.M."/>
            <person name="Sreenivasaprasad S."/>
            <person name="Woodhall J.W."/>
            <person name="Lane C.R."/>
            <person name="Harrison R.J."/>
            <person name="Clarkson J.P."/>
        </authorList>
    </citation>
    <scope>NUCLEOTIDE SEQUENCE [LARGE SCALE GENOMIC DNA]</scope>
    <source>
        <strain evidence="2">FERA 635</strain>
    </source>
</reference>
<gene>
    <name evidence="1" type="ORF">AA0119_g1366</name>
</gene>